<name>A0A841FHJ4_9ACTN</name>
<keyword evidence="1" id="KW-0812">Transmembrane</keyword>
<gene>
    <name evidence="2" type="ORF">HNR73_001165</name>
</gene>
<keyword evidence="1" id="KW-0472">Membrane</keyword>
<feature type="transmembrane region" description="Helical" evidence="1">
    <location>
        <begin position="409"/>
        <end position="442"/>
    </location>
</feature>
<evidence type="ECO:0000313" key="2">
    <source>
        <dbReference type="EMBL" id="MBB6033318.1"/>
    </source>
</evidence>
<keyword evidence="3" id="KW-1185">Reference proteome</keyword>
<organism evidence="2 3">
    <name type="scientific">Phytomonospora endophytica</name>
    <dbReference type="NCBI Taxonomy" id="714109"/>
    <lineage>
        <taxon>Bacteria</taxon>
        <taxon>Bacillati</taxon>
        <taxon>Actinomycetota</taxon>
        <taxon>Actinomycetes</taxon>
        <taxon>Micromonosporales</taxon>
        <taxon>Micromonosporaceae</taxon>
        <taxon>Phytomonospora</taxon>
    </lineage>
</organism>
<evidence type="ECO:0000256" key="1">
    <source>
        <dbReference type="SAM" id="Phobius"/>
    </source>
</evidence>
<accession>A0A841FHJ4</accession>
<dbReference type="RefSeq" id="WP_184786193.1">
    <property type="nucleotide sequence ID" value="NZ_BONT01000025.1"/>
</dbReference>
<reference evidence="2 3" key="1">
    <citation type="submission" date="2020-08" db="EMBL/GenBank/DDBJ databases">
        <title>Genomic Encyclopedia of Type Strains, Phase IV (KMG-IV): sequencing the most valuable type-strain genomes for metagenomic binning, comparative biology and taxonomic classification.</title>
        <authorList>
            <person name="Goeker M."/>
        </authorList>
    </citation>
    <scope>NUCLEOTIDE SEQUENCE [LARGE SCALE GENOMIC DNA]</scope>
    <source>
        <strain evidence="2 3">YIM 65646</strain>
    </source>
</reference>
<keyword evidence="1" id="KW-1133">Transmembrane helix</keyword>
<sequence>MGYDDGHRWTEWGHERQQSRNIGHLHDELQAQHHANRRTQRALKDQLSRLSGDLGARIDTIGNALDAFVELSDIRFELIVHQPDAALRAAVRRFLVAASDSSGTPDPALPATSGYWLGPAAEALAAVLTGGDPAASLDAARALDHRRTALFLTAALSATGRPDDAAAHLPDTVRGFHGELTRAQTALWRASAHGALGTNGSAFMHALLREHLASCDDAEAGKLWSEFTERRLRAPVQVGSAKAVGAAGKLGKLRDLCATALAAAPEPRPGGLFALVEDVVDEGAPLEAPLLRRSLELRAQIERRAAEPGTAEHFDDHVGTVDAVLAEAVAADDDPAVRARAVALAAPRLLALADGLLADASEPFTGATREVRRGGSTVTVTGSGVTPDLDVVRAEARERHVSPNATPWALAAAAAAVLAVPPAFVVPGLAILAGVVAAGLAIKWFAVRGTAREAAGSVDYFMEAFGRDVEEARRTIARDGEQAARAAIEAAGAHAEVVELLGEYR</sequence>
<dbReference type="AlphaFoldDB" id="A0A841FHJ4"/>
<dbReference type="EMBL" id="JACHGT010000002">
    <property type="protein sequence ID" value="MBB6033318.1"/>
    <property type="molecule type" value="Genomic_DNA"/>
</dbReference>
<proteinExistence type="predicted"/>
<dbReference type="Proteomes" id="UP000548476">
    <property type="component" value="Unassembled WGS sequence"/>
</dbReference>
<comment type="caution">
    <text evidence="2">The sequence shown here is derived from an EMBL/GenBank/DDBJ whole genome shotgun (WGS) entry which is preliminary data.</text>
</comment>
<protein>
    <submittedName>
        <fullName evidence="2">Uncharacterized protein</fullName>
    </submittedName>
</protein>
<evidence type="ECO:0000313" key="3">
    <source>
        <dbReference type="Proteomes" id="UP000548476"/>
    </source>
</evidence>